<feature type="transmembrane region" description="Helical" evidence="4">
    <location>
        <begin position="50"/>
        <end position="72"/>
    </location>
</feature>
<dbReference type="InterPro" id="IPR029787">
    <property type="entry name" value="Nucleotide_cyclase"/>
</dbReference>
<protein>
    <recommendedName>
        <fullName evidence="1">diguanylate cyclase</fullName>
        <ecNumber evidence="1">2.7.7.65</ecNumber>
    </recommendedName>
</protein>
<dbReference type="SMART" id="SM00267">
    <property type="entry name" value="GGDEF"/>
    <property type="match status" value="1"/>
</dbReference>
<dbReference type="Pfam" id="PF00990">
    <property type="entry name" value="GGDEF"/>
    <property type="match status" value="1"/>
</dbReference>
<keyword evidence="6" id="KW-0548">Nucleotidyltransferase</keyword>
<dbReference type="Proteomes" id="UP001168640">
    <property type="component" value="Unassembled WGS sequence"/>
</dbReference>
<dbReference type="PROSITE" id="PS50887">
    <property type="entry name" value="GGDEF"/>
    <property type="match status" value="1"/>
</dbReference>
<comment type="caution">
    <text evidence="6">The sequence shown here is derived from an EMBL/GenBank/DDBJ whole genome shotgun (WGS) entry which is preliminary data.</text>
</comment>
<keyword evidence="4" id="KW-1133">Transmembrane helix</keyword>
<feature type="transmembrane region" description="Helical" evidence="4">
    <location>
        <begin position="123"/>
        <end position="141"/>
    </location>
</feature>
<dbReference type="PANTHER" id="PTHR45138">
    <property type="entry name" value="REGULATORY COMPONENTS OF SENSORY TRANSDUCTION SYSTEM"/>
    <property type="match status" value="1"/>
</dbReference>
<feature type="domain" description="GGDEF" evidence="5">
    <location>
        <begin position="208"/>
        <end position="337"/>
    </location>
</feature>
<dbReference type="EC" id="2.7.7.65" evidence="1"/>
<dbReference type="InterPro" id="IPR043128">
    <property type="entry name" value="Rev_trsase/Diguanyl_cyclase"/>
</dbReference>
<dbReference type="InterPro" id="IPR050469">
    <property type="entry name" value="Diguanylate_Cyclase"/>
</dbReference>
<dbReference type="PANTHER" id="PTHR45138:SF9">
    <property type="entry name" value="DIGUANYLATE CYCLASE DGCM-RELATED"/>
    <property type="match status" value="1"/>
</dbReference>
<dbReference type="EMBL" id="JAUMIS010000001">
    <property type="protein sequence ID" value="MDO3721272.1"/>
    <property type="molecule type" value="Genomic_DNA"/>
</dbReference>
<feature type="transmembrane region" description="Helical" evidence="4">
    <location>
        <begin position="92"/>
        <end position="116"/>
    </location>
</feature>
<comment type="catalytic activity">
    <reaction evidence="2">
        <text>2 GTP = 3',3'-c-di-GMP + 2 diphosphate</text>
        <dbReference type="Rhea" id="RHEA:24898"/>
        <dbReference type="ChEBI" id="CHEBI:33019"/>
        <dbReference type="ChEBI" id="CHEBI:37565"/>
        <dbReference type="ChEBI" id="CHEBI:58805"/>
        <dbReference type="EC" id="2.7.7.65"/>
    </reaction>
</comment>
<feature type="region of interest" description="Disordered" evidence="3">
    <location>
        <begin position="328"/>
        <end position="355"/>
    </location>
</feature>
<evidence type="ECO:0000256" key="3">
    <source>
        <dbReference type="SAM" id="MobiDB-lite"/>
    </source>
</evidence>
<evidence type="ECO:0000256" key="2">
    <source>
        <dbReference type="ARBA" id="ARBA00034247"/>
    </source>
</evidence>
<keyword evidence="4" id="KW-0812">Transmembrane</keyword>
<dbReference type="NCBIfam" id="TIGR00254">
    <property type="entry name" value="GGDEF"/>
    <property type="match status" value="1"/>
</dbReference>
<keyword evidence="6" id="KW-0808">Transferase</keyword>
<sequence length="355" mass="40085">MDLANNPYSPSSGPTLAVLKFKQRLVFHLYSWTLIAAAPLLIIRWQQDHLLLTALLLLFCLNALLVMGFLHFRGTYFLKGRLFPLLAIMCSVYSTAVNGHIGLYWAYPIAVVFFFLLPLREAIASNILFLILLAVVSYLTFPEADVWRITFSLALTCLFALVSAWLVGKIQQELVRLATTDPLTGCLNRSQLSDLLNNQIQMRERYERVSSAILIDLDFFKAVNDQWGHLAGDRILQELVTRIRGRLRETDQLFRIGGEEFMVLLPETRQKDAENLANQLLLTIRSKPFFNEIRVTASVSVAEVCRGETWSAWLNRADQALYEAKARGRNRVEIAPNSPSDQAPDPSGQPAQATS</sequence>
<keyword evidence="4" id="KW-0472">Membrane</keyword>
<dbReference type="RefSeq" id="WP_302909231.1">
    <property type="nucleotide sequence ID" value="NZ_JAUMIS010000001.1"/>
</dbReference>
<evidence type="ECO:0000313" key="7">
    <source>
        <dbReference type="Proteomes" id="UP001168640"/>
    </source>
</evidence>
<name>A0ABT8VZ48_9GAMM</name>
<dbReference type="GO" id="GO:0052621">
    <property type="term" value="F:diguanylate cyclase activity"/>
    <property type="evidence" value="ECO:0007669"/>
    <property type="project" value="UniProtKB-EC"/>
</dbReference>
<gene>
    <name evidence="6" type="ORF">QVZ43_06020</name>
</gene>
<evidence type="ECO:0000256" key="1">
    <source>
        <dbReference type="ARBA" id="ARBA00012528"/>
    </source>
</evidence>
<dbReference type="CDD" id="cd01949">
    <property type="entry name" value="GGDEF"/>
    <property type="match status" value="1"/>
</dbReference>
<evidence type="ECO:0000256" key="4">
    <source>
        <dbReference type="SAM" id="Phobius"/>
    </source>
</evidence>
<keyword evidence="7" id="KW-1185">Reference proteome</keyword>
<dbReference type="Gene3D" id="3.30.70.270">
    <property type="match status" value="1"/>
</dbReference>
<proteinExistence type="predicted"/>
<feature type="transmembrane region" description="Helical" evidence="4">
    <location>
        <begin position="147"/>
        <end position="167"/>
    </location>
</feature>
<evidence type="ECO:0000313" key="6">
    <source>
        <dbReference type="EMBL" id="MDO3721272.1"/>
    </source>
</evidence>
<evidence type="ECO:0000259" key="5">
    <source>
        <dbReference type="PROSITE" id="PS50887"/>
    </source>
</evidence>
<accession>A0ABT8VZ48</accession>
<reference evidence="6" key="1">
    <citation type="submission" date="2023-07" db="EMBL/GenBank/DDBJ databases">
        <title>Marinobacter sp. chi1 genome sequencing and assembly.</title>
        <authorList>
            <person name="Park S."/>
        </authorList>
    </citation>
    <scope>NUCLEOTIDE SEQUENCE</scope>
    <source>
        <strain evidence="6">Chi1</strain>
    </source>
</reference>
<dbReference type="SUPFAM" id="SSF55073">
    <property type="entry name" value="Nucleotide cyclase"/>
    <property type="match status" value="1"/>
</dbReference>
<dbReference type="InterPro" id="IPR000160">
    <property type="entry name" value="GGDEF_dom"/>
</dbReference>
<organism evidence="6 7">
    <name type="scientific">Marinobacter suaedae</name>
    <dbReference type="NCBI Taxonomy" id="3057675"/>
    <lineage>
        <taxon>Bacteria</taxon>
        <taxon>Pseudomonadati</taxon>
        <taxon>Pseudomonadota</taxon>
        <taxon>Gammaproteobacteria</taxon>
        <taxon>Pseudomonadales</taxon>
        <taxon>Marinobacteraceae</taxon>
        <taxon>Marinobacter</taxon>
    </lineage>
</organism>
<feature type="transmembrane region" description="Helical" evidence="4">
    <location>
        <begin position="25"/>
        <end position="43"/>
    </location>
</feature>